<protein>
    <submittedName>
        <fullName evidence="2">Uncharacterized protein</fullName>
    </submittedName>
</protein>
<evidence type="ECO:0000313" key="3">
    <source>
        <dbReference type="Proteomes" id="UP000036780"/>
    </source>
</evidence>
<proteinExistence type="predicted"/>
<feature type="transmembrane region" description="Helical" evidence="1">
    <location>
        <begin position="36"/>
        <end position="61"/>
    </location>
</feature>
<feature type="transmembrane region" description="Helical" evidence="1">
    <location>
        <begin position="189"/>
        <end position="206"/>
    </location>
</feature>
<accession>A0A0L0QMW9</accession>
<dbReference type="AlphaFoldDB" id="A0A0L0QMW9"/>
<dbReference type="EMBL" id="LGTO01000007">
    <property type="protein sequence ID" value="KNE19965.1"/>
    <property type="molecule type" value="Genomic_DNA"/>
</dbReference>
<dbReference type="GeneID" id="66870925"/>
<organism evidence="2 3">
    <name type="scientific">Virgibacillus pantothenticus</name>
    <dbReference type="NCBI Taxonomy" id="1473"/>
    <lineage>
        <taxon>Bacteria</taxon>
        <taxon>Bacillati</taxon>
        <taxon>Bacillota</taxon>
        <taxon>Bacilli</taxon>
        <taxon>Bacillales</taxon>
        <taxon>Bacillaceae</taxon>
        <taxon>Virgibacillus</taxon>
    </lineage>
</organism>
<dbReference type="Proteomes" id="UP000036780">
    <property type="component" value="Unassembled WGS sequence"/>
</dbReference>
<keyword evidence="1" id="KW-1133">Transmembrane helix</keyword>
<gene>
    <name evidence="2" type="ORF">AFK71_16295</name>
</gene>
<keyword evidence="3" id="KW-1185">Reference proteome</keyword>
<dbReference type="PATRIC" id="fig|1473.5.peg.1948"/>
<feature type="transmembrane region" description="Helical" evidence="1">
    <location>
        <begin position="218"/>
        <end position="239"/>
    </location>
</feature>
<comment type="caution">
    <text evidence="2">The sequence shown here is derived from an EMBL/GenBank/DDBJ whole genome shotgun (WGS) entry which is preliminary data.</text>
</comment>
<feature type="transmembrane region" description="Helical" evidence="1">
    <location>
        <begin position="81"/>
        <end position="101"/>
    </location>
</feature>
<evidence type="ECO:0000313" key="2">
    <source>
        <dbReference type="EMBL" id="KNE19965.1"/>
    </source>
</evidence>
<name>A0A0L0QMW9_VIRPA</name>
<feature type="transmembrane region" description="Helical" evidence="1">
    <location>
        <begin position="110"/>
        <end position="127"/>
    </location>
</feature>
<keyword evidence="1" id="KW-0812">Transmembrane</keyword>
<feature type="transmembrane region" description="Helical" evidence="1">
    <location>
        <begin position="139"/>
        <end position="158"/>
    </location>
</feature>
<keyword evidence="1" id="KW-0472">Membrane</keyword>
<sequence length="274" mass="32173">MKSIFTGSFSQVEETISENFMKDTINAVKNFKIHKLIIVILFFSVSSYAVYGVSFFLATNIDDLAVPFDKNNEFIFVFSSIWYIHIQVFIFFIAGLAAFIYKERNHAKGYFLFNIFLSLGWLLFLLFTFKLTQLMVNSYILRMLYSVLFLSGFVFVFFQSYQNAKKMVYGTKKKRSALVEWLSKNRKNVLSILFGFGALYYLTKVISPEVDNLETRIIGSLIEFAPLAVCLIFFTFIYLNSKLIRSYYLYKYSEEFRKKFGIAKKDWYGEKYKG</sequence>
<reference evidence="3" key="1">
    <citation type="submission" date="2015-07" db="EMBL/GenBank/DDBJ databases">
        <title>Fjat-10053 dsm26.</title>
        <authorList>
            <person name="Liu B."/>
            <person name="Wang J."/>
            <person name="Zhu Y."/>
            <person name="Liu G."/>
            <person name="Chen Q."/>
            <person name="Chen Z."/>
            <person name="Lan J."/>
            <person name="Che J."/>
            <person name="Ge C."/>
            <person name="Shi H."/>
            <person name="Pan Z."/>
            <person name="Liu X."/>
        </authorList>
    </citation>
    <scope>NUCLEOTIDE SEQUENCE [LARGE SCALE GENOMIC DNA]</scope>
    <source>
        <strain evidence="3">DSM 26</strain>
    </source>
</reference>
<dbReference type="RefSeq" id="WP_050352532.1">
    <property type="nucleotide sequence ID" value="NZ_CP073011.1"/>
</dbReference>
<evidence type="ECO:0000256" key="1">
    <source>
        <dbReference type="SAM" id="Phobius"/>
    </source>
</evidence>
<dbReference type="OrthoDB" id="2223732at2"/>